<dbReference type="AlphaFoldDB" id="A0AA35YMK8"/>
<feature type="region of interest" description="Disordered" evidence="1">
    <location>
        <begin position="127"/>
        <end position="151"/>
    </location>
</feature>
<organism evidence="2 3">
    <name type="scientific">Lactuca saligna</name>
    <name type="common">Willowleaf lettuce</name>
    <dbReference type="NCBI Taxonomy" id="75948"/>
    <lineage>
        <taxon>Eukaryota</taxon>
        <taxon>Viridiplantae</taxon>
        <taxon>Streptophyta</taxon>
        <taxon>Embryophyta</taxon>
        <taxon>Tracheophyta</taxon>
        <taxon>Spermatophyta</taxon>
        <taxon>Magnoliopsida</taxon>
        <taxon>eudicotyledons</taxon>
        <taxon>Gunneridae</taxon>
        <taxon>Pentapetalae</taxon>
        <taxon>asterids</taxon>
        <taxon>campanulids</taxon>
        <taxon>Asterales</taxon>
        <taxon>Asteraceae</taxon>
        <taxon>Cichorioideae</taxon>
        <taxon>Cichorieae</taxon>
        <taxon>Lactucinae</taxon>
        <taxon>Lactuca</taxon>
    </lineage>
</organism>
<evidence type="ECO:0000256" key="1">
    <source>
        <dbReference type="SAM" id="MobiDB-lite"/>
    </source>
</evidence>
<proteinExistence type="predicted"/>
<accession>A0AA35YMK8</accession>
<dbReference type="EMBL" id="OX465079">
    <property type="protein sequence ID" value="CAI9276734.1"/>
    <property type="molecule type" value="Genomic_DNA"/>
</dbReference>
<reference evidence="2" key="1">
    <citation type="submission" date="2023-04" db="EMBL/GenBank/DDBJ databases">
        <authorList>
            <person name="Vijverberg K."/>
            <person name="Xiong W."/>
            <person name="Schranz E."/>
        </authorList>
    </citation>
    <scope>NUCLEOTIDE SEQUENCE</scope>
</reference>
<evidence type="ECO:0000313" key="2">
    <source>
        <dbReference type="EMBL" id="CAI9276734.1"/>
    </source>
</evidence>
<sequence>MEDDVDVFPSVARIPDAMLQKVDPVNPVLVEYLTTIMPSIEAEKLLDASAEAKGDKVLKKKDHPLIVTELIIPEKEVVDMKYGVLKRLKKMAYSSHEKSISFSLKFHYKPQLTRKGVVSCEIPSHVSPKSKKRCAEDMAKHISTKQKKQKK</sequence>
<dbReference type="Proteomes" id="UP001177003">
    <property type="component" value="Chromosome 3"/>
</dbReference>
<name>A0AA35YMK8_LACSI</name>
<evidence type="ECO:0000313" key="3">
    <source>
        <dbReference type="Proteomes" id="UP001177003"/>
    </source>
</evidence>
<feature type="compositionally biased region" description="Basic residues" evidence="1">
    <location>
        <begin position="142"/>
        <end position="151"/>
    </location>
</feature>
<gene>
    <name evidence="2" type="ORF">LSALG_LOCUS16701</name>
</gene>
<keyword evidence="3" id="KW-1185">Reference proteome</keyword>
<protein>
    <submittedName>
        <fullName evidence="2">Uncharacterized protein</fullName>
    </submittedName>
</protein>